<evidence type="ECO:0000256" key="7">
    <source>
        <dbReference type="ARBA" id="ARBA00023136"/>
    </source>
</evidence>
<evidence type="ECO:0000256" key="6">
    <source>
        <dbReference type="ARBA" id="ARBA00022989"/>
    </source>
</evidence>
<feature type="transmembrane region" description="Helical" evidence="8">
    <location>
        <begin position="97"/>
        <end position="116"/>
    </location>
</feature>
<comment type="caution">
    <text evidence="9">The sequence shown here is derived from an EMBL/GenBank/DDBJ whole genome shotgun (WGS) entry which is preliminary data.</text>
</comment>
<feature type="transmembrane region" description="Helical" evidence="8">
    <location>
        <begin position="155"/>
        <end position="178"/>
    </location>
</feature>
<keyword evidence="6 8" id="KW-1133">Transmembrane helix</keyword>
<keyword evidence="3" id="KW-0813">Transport</keyword>
<dbReference type="GO" id="GO:0022857">
    <property type="term" value="F:transmembrane transporter activity"/>
    <property type="evidence" value="ECO:0007669"/>
    <property type="project" value="InterPro"/>
</dbReference>
<protein>
    <submittedName>
        <fullName evidence="9">Iron ABC transporter permease</fullName>
    </submittedName>
</protein>
<dbReference type="Gene3D" id="1.10.3470.10">
    <property type="entry name" value="ABC transporter involved in vitamin B12 uptake, BtuC"/>
    <property type="match status" value="1"/>
</dbReference>
<evidence type="ECO:0000256" key="3">
    <source>
        <dbReference type="ARBA" id="ARBA00022448"/>
    </source>
</evidence>
<dbReference type="AlphaFoldDB" id="A0A7C5RE06"/>
<feature type="transmembrane region" description="Helical" evidence="8">
    <location>
        <begin position="198"/>
        <end position="218"/>
    </location>
</feature>
<dbReference type="FunFam" id="1.10.3470.10:FF:000001">
    <property type="entry name" value="Vitamin B12 ABC transporter permease BtuC"/>
    <property type="match status" value="1"/>
</dbReference>
<dbReference type="GO" id="GO:0005886">
    <property type="term" value="C:plasma membrane"/>
    <property type="evidence" value="ECO:0007669"/>
    <property type="project" value="UniProtKB-SubCell"/>
</dbReference>
<evidence type="ECO:0000313" key="9">
    <source>
        <dbReference type="EMBL" id="HHM67443.1"/>
    </source>
</evidence>
<evidence type="ECO:0000256" key="8">
    <source>
        <dbReference type="SAM" id="Phobius"/>
    </source>
</evidence>
<feature type="transmembrane region" description="Helical" evidence="8">
    <location>
        <begin position="122"/>
        <end position="143"/>
    </location>
</feature>
<name>A0A7C5RE06_9DEIN</name>
<dbReference type="PANTHER" id="PTHR30472:SF25">
    <property type="entry name" value="ABC TRANSPORTER PERMEASE PROTEIN MJ0876-RELATED"/>
    <property type="match status" value="1"/>
</dbReference>
<feature type="transmembrane region" description="Helical" evidence="8">
    <location>
        <begin position="253"/>
        <end position="275"/>
    </location>
</feature>
<gene>
    <name evidence="9" type="ORF">ENM28_01750</name>
</gene>
<dbReference type="CDD" id="cd06550">
    <property type="entry name" value="TM_ABC_iron-siderophores_like"/>
    <property type="match status" value="1"/>
</dbReference>
<keyword evidence="7 8" id="KW-0472">Membrane</keyword>
<evidence type="ECO:0000256" key="2">
    <source>
        <dbReference type="ARBA" id="ARBA00007935"/>
    </source>
</evidence>
<keyword evidence="4" id="KW-1003">Cell membrane</keyword>
<dbReference type="Pfam" id="PF01032">
    <property type="entry name" value="FecCD"/>
    <property type="match status" value="1"/>
</dbReference>
<proteinExistence type="inferred from homology"/>
<dbReference type="GO" id="GO:0033214">
    <property type="term" value="P:siderophore-iron import into cell"/>
    <property type="evidence" value="ECO:0007669"/>
    <property type="project" value="TreeGrafter"/>
</dbReference>
<evidence type="ECO:0000256" key="1">
    <source>
        <dbReference type="ARBA" id="ARBA00004651"/>
    </source>
</evidence>
<comment type="similarity">
    <text evidence="2">Belongs to the binding-protein-dependent transport system permease family. FecCD subfamily.</text>
</comment>
<reference evidence="9" key="1">
    <citation type="journal article" date="2020" name="mSystems">
        <title>Genome- and Community-Level Interaction Insights into Carbon Utilization and Element Cycling Functions of Hydrothermarchaeota in Hydrothermal Sediment.</title>
        <authorList>
            <person name="Zhou Z."/>
            <person name="Liu Y."/>
            <person name="Xu W."/>
            <person name="Pan J."/>
            <person name="Luo Z.H."/>
            <person name="Li M."/>
        </authorList>
    </citation>
    <scope>NUCLEOTIDE SEQUENCE [LARGE SCALE GENOMIC DNA]</scope>
    <source>
        <strain evidence="9">SpSt-1071</strain>
    </source>
</reference>
<keyword evidence="5 8" id="KW-0812">Transmembrane</keyword>
<evidence type="ECO:0000256" key="4">
    <source>
        <dbReference type="ARBA" id="ARBA00022475"/>
    </source>
</evidence>
<dbReference type="SUPFAM" id="SSF81345">
    <property type="entry name" value="ABC transporter involved in vitamin B12 uptake, BtuC"/>
    <property type="match status" value="1"/>
</dbReference>
<feature type="transmembrane region" description="Helical" evidence="8">
    <location>
        <begin position="318"/>
        <end position="335"/>
    </location>
</feature>
<feature type="transmembrane region" description="Helical" evidence="8">
    <location>
        <begin position="65"/>
        <end position="85"/>
    </location>
</feature>
<sequence length="344" mass="35665">MTQPLPSGARTGRYRLALLALALLLPLCLLLGAGLGAYPIPPLEIPGILLRGEGVEYQVLTALRFPRVLGAAAVGALLALAGAVLQGLFRNPLVDPGLIGVTSGAALGAAVSLVLLPGVALLAAYTLHLFAFLGGLLATWLLWRVARTPLGTQVTVLLLAGIALNALVGALLGVAVFLADDQQLRSLTFWTLGGFSEVTWGFLFPALPLGLLSSLLLLPLARPLNALALGEREAFHLGVDPERLKRRAILGSALGVGTAVALAGGVGFIGLVAPHLFRLLAGPDHRFLLPGAALLGASLAVVADLLARTLVAPAEMPVGVLTALIGGPFFLYLVLRYKREVYRA</sequence>
<dbReference type="InterPro" id="IPR000522">
    <property type="entry name" value="ABC_transptr_permease_BtuC"/>
</dbReference>
<dbReference type="PANTHER" id="PTHR30472">
    <property type="entry name" value="FERRIC ENTEROBACTIN TRANSPORT SYSTEM PERMEASE PROTEIN"/>
    <property type="match status" value="1"/>
</dbReference>
<comment type="subcellular location">
    <subcellularLocation>
        <location evidence="1">Cell membrane</location>
        <topology evidence="1">Multi-pass membrane protein</topology>
    </subcellularLocation>
</comment>
<accession>A0A7C5RE06</accession>
<organism evidence="9">
    <name type="scientific">Thermus caliditerrae</name>
    <dbReference type="NCBI Taxonomy" id="1330700"/>
    <lineage>
        <taxon>Bacteria</taxon>
        <taxon>Thermotogati</taxon>
        <taxon>Deinococcota</taxon>
        <taxon>Deinococci</taxon>
        <taxon>Thermales</taxon>
        <taxon>Thermaceae</taxon>
        <taxon>Thermus</taxon>
    </lineage>
</organism>
<dbReference type="InterPro" id="IPR037294">
    <property type="entry name" value="ABC_BtuC-like"/>
</dbReference>
<evidence type="ECO:0000256" key="5">
    <source>
        <dbReference type="ARBA" id="ARBA00022692"/>
    </source>
</evidence>
<dbReference type="EMBL" id="DRXE01000066">
    <property type="protein sequence ID" value="HHM67443.1"/>
    <property type="molecule type" value="Genomic_DNA"/>
</dbReference>